<dbReference type="AlphaFoldDB" id="H8IAG7"/>
<reference evidence="1 2" key="1">
    <citation type="journal article" date="2012" name="J. Bacteriol.">
        <title>Complete genome sequence of a thermophilic methanogen, Methanocella conradii HZ254, isolated from Chinese rice field soil.</title>
        <authorList>
            <person name="Lu Z."/>
            <person name="Lu Y."/>
        </authorList>
    </citation>
    <scope>NUCLEOTIDE SEQUENCE [LARGE SCALE GENOMIC DNA]</scope>
    <source>
        <strain evidence="2">DSM 24694 / JCM 17849 / CGMCC 1.5162 / HZ254</strain>
    </source>
</reference>
<dbReference type="eggNOG" id="arCOG03422">
    <property type="taxonomic scope" value="Archaea"/>
</dbReference>
<dbReference type="EMBL" id="CP003243">
    <property type="protein sequence ID" value="AFC99641.1"/>
    <property type="molecule type" value="Genomic_DNA"/>
</dbReference>
<sequence length="117" mass="13129">MDASDEAVMKSLRRSKIRVVVLMFIAHSFFRQASLKELQKGLNVCASNILGAIMGDGRRYKVEDSLIGMGLLERAETHVGGYAIICYRLTEKGAHIADMLEKEPRINAMLGELKIYR</sequence>
<keyword evidence="2" id="KW-1185">Reference proteome</keyword>
<proteinExistence type="predicted"/>
<evidence type="ECO:0000313" key="2">
    <source>
        <dbReference type="Proteomes" id="UP000005233"/>
    </source>
</evidence>
<gene>
    <name evidence="1" type="ordered locus">Mtc_0881</name>
</gene>
<accession>H8IAG7</accession>
<evidence type="ECO:0000313" key="1">
    <source>
        <dbReference type="EMBL" id="AFC99641.1"/>
    </source>
</evidence>
<dbReference type="Pfam" id="PF07381">
    <property type="entry name" value="EarA"/>
    <property type="match status" value="1"/>
</dbReference>
<dbReference type="InterPro" id="IPR010863">
    <property type="entry name" value="EarA-like"/>
</dbReference>
<dbReference type="Proteomes" id="UP000005233">
    <property type="component" value="Chromosome"/>
</dbReference>
<dbReference type="GeneID" id="11971005"/>
<organism evidence="1 2">
    <name type="scientific">Methanocella conradii (strain DSM 24694 / JCM 17849 / CGMCC 1.5162 / HZ254)</name>
    <dbReference type="NCBI Taxonomy" id="1041930"/>
    <lineage>
        <taxon>Archaea</taxon>
        <taxon>Methanobacteriati</taxon>
        <taxon>Methanobacteriota</taxon>
        <taxon>Stenosarchaea group</taxon>
        <taxon>Methanomicrobia</taxon>
        <taxon>Methanocellales</taxon>
        <taxon>Methanocellaceae</taxon>
        <taxon>Methanocella</taxon>
    </lineage>
</organism>
<dbReference type="STRING" id="1041930.Mtc_0881"/>
<dbReference type="RefSeq" id="WP_014405479.1">
    <property type="nucleotide sequence ID" value="NC_017034.1"/>
</dbReference>
<dbReference type="HOGENOM" id="CLU_174518_0_0_2"/>
<protein>
    <submittedName>
        <fullName evidence="1">Uncharacterized protein conserved in archaea</fullName>
    </submittedName>
</protein>
<dbReference type="OrthoDB" id="371799at2157"/>
<dbReference type="KEGG" id="mez:Mtc_0881"/>
<name>H8IAG7_METCZ</name>